<dbReference type="Proteomes" id="UP000215902">
    <property type="component" value="Unassembled WGS sequence"/>
</dbReference>
<dbReference type="GO" id="GO:0000266">
    <property type="term" value="P:mitochondrial fission"/>
    <property type="evidence" value="ECO:0007669"/>
    <property type="project" value="TreeGrafter"/>
</dbReference>
<accession>A0A267FWI6</accession>
<dbReference type="AlphaFoldDB" id="A0A267FWI6"/>
<comment type="similarity">
    <text evidence="1">Belongs to the MTFP1 family.</text>
</comment>
<keyword evidence="5" id="KW-1185">Reference proteome</keyword>
<sequence length="151" mass="16620">YANEVGEAFRIQVHVNWVRFSYVVASGYVAADTAHKTQLEYQASGNRWNSRVAFACLDSLVWQSLASVIVPGLTINRICWAANLTINKLIRTRTLTTVGPLTTRWLVTGIGLGSIPFIVGPIDRTVHSAMDGSLRRFAPKTEQPTSTKGDD</sequence>
<evidence type="ECO:0000256" key="1">
    <source>
        <dbReference type="ARBA" id="ARBA00009224"/>
    </source>
</evidence>
<dbReference type="EMBL" id="NIVC01000733">
    <property type="protein sequence ID" value="PAA77594.1"/>
    <property type="molecule type" value="Genomic_DNA"/>
</dbReference>
<name>A0A267FWI6_9PLAT</name>
<evidence type="ECO:0000313" key="5">
    <source>
        <dbReference type="Proteomes" id="UP000215902"/>
    </source>
</evidence>
<dbReference type="InterPro" id="IPR019560">
    <property type="entry name" value="Mitochondrial_18_kDa_protein"/>
</dbReference>
<dbReference type="GO" id="GO:0005739">
    <property type="term" value="C:mitochondrion"/>
    <property type="evidence" value="ECO:0007669"/>
    <property type="project" value="TreeGrafter"/>
</dbReference>
<organism evidence="4 5">
    <name type="scientific">Macrostomum lignano</name>
    <dbReference type="NCBI Taxonomy" id="282301"/>
    <lineage>
        <taxon>Eukaryota</taxon>
        <taxon>Metazoa</taxon>
        <taxon>Spiralia</taxon>
        <taxon>Lophotrochozoa</taxon>
        <taxon>Platyhelminthes</taxon>
        <taxon>Rhabditophora</taxon>
        <taxon>Macrostomorpha</taxon>
        <taxon>Macrostomida</taxon>
        <taxon>Macrostomidae</taxon>
        <taxon>Macrostomum</taxon>
    </lineage>
</organism>
<evidence type="ECO:0000256" key="3">
    <source>
        <dbReference type="ARBA" id="ARBA00029631"/>
    </source>
</evidence>
<comment type="caution">
    <text evidence="4">The sequence shown here is derived from an EMBL/GenBank/DDBJ whole genome shotgun (WGS) entry which is preliminary data.</text>
</comment>
<dbReference type="PANTHER" id="PTHR11001">
    <property type="entry name" value="MITOCHONDRIAL FISSION PROCESS PROTEIN 1"/>
    <property type="match status" value="1"/>
</dbReference>
<gene>
    <name evidence="4" type="ORF">BOX15_Mlig004728g1</name>
</gene>
<evidence type="ECO:0000256" key="2">
    <source>
        <dbReference type="ARBA" id="ARBA00017835"/>
    </source>
</evidence>
<feature type="non-terminal residue" evidence="4">
    <location>
        <position position="1"/>
    </location>
</feature>
<evidence type="ECO:0000313" key="4">
    <source>
        <dbReference type="EMBL" id="PAA77594.1"/>
    </source>
</evidence>
<protein>
    <recommendedName>
        <fullName evidence="2">Mitochondrial fission process protein 1</fullName>
    </recommendedName>
    <alternativeName>
        <fullName evidence="3">Mitochondrial 18 kDa protein</fullName>
    </alternativeName>
</protein>
<reference evidence="4 5" key="1">
    <citation type="submission" date="2017-06" db="EMBL/GenBank/DDBJ databases">
        <title>A platform for efficient transgenesis in Macrostomum lignano, a flatworm model organism for stem cell research.</title>
        <authorList>
            <person name="Berezikov E."/>
        </authorList>
    </citation>
    <scope>NUCLEOTIDE SEQUENCE [LARGE SCALE GENOMIC DNA]</scope>
    <source>
        <strain evidence="4">DV1</strain>
        <tissue evidence="4">Whole organism</tissue>
    </source>
</reference>
<dbReference type="PANTHER" id="PTHR11001:SF2">
    <property type="entry name" value="MITOCHONDRIAL FISSION PROCESS PROTEIN 1"/>
    <property type="match status" value="1"/>
</dbReference>
<dbReference type="OrthoDB" id="424969at2759"/>
<proteinExistence type="inferred from homology"/>